<dbReference type="Gene3D" id="3.40.50.300">
    <property type="entry name" value="P-loop containing nucleotide triphosphate hydrolases"/>
    <property type="match status" value="1"/>
</dbReference>
<comment type="subcellular location">
    <subcellularLocation>
        <location evidence="1">Membrane</location>
        <topology evidence="1">Multi-pass membrane protein</topology>
    </subcellularLocation>
</comment>
<dbReference type="Pfam" id="PF19055">
    <property type="entry name" value="ABC2_membrane_7"/>
    <property type="match status" value="1"/>
</dbReference>
<dbReference type="InterPro" id="IPR003593">
    <property type="entry name" value="AAA+_ATPase"/>
</dbReference>
<evidence type="ECO:0000256" key="5">
    <source>
        <dbReference type="ARBA" id="ARBA00022741"/>
    </source>
</evidence>
<feature type="transmembrane region" description="Helical" evidence="9">
    <location>
        <begin position="480"/>
        <end position="499"/>
    </location>
</feature>
<evidence type="ECO:0000256" key="3">
    <source>
        <dbReference type="ARBA" id="ARBA00022448"/>
    </source>
</evidence>
<evidence type="ECO:0000256" key="4">
    <source>
        <dbReference type="ARBA" id="ARBA00022692"/>
    </source>
</evidence>
<dbReference type="STRING" id="2880.D7FQN0"/>
<dbReference type="InterPro" id="IPR027417">
    <property type="entry name" value="P-loop_NTPase"/>
</dbReference>
<evidence type="ECO:0000256" key="7">
    <source>
        <dbReference type="ARBA" id="ARBA00022989"/>
    </source>
</evidence>
<keyword evidence="8 9" id="KW-0472">Membrane</keyword>
<feature type="transmembrane region" description="Helical" evidence="9">
    <location>
        <begin position="340"/>
        <end position="359"/>
    </location>
</feature>
<evidence type="ECO:0000256" key="6">
    <source>
        <dbReference type="ARBA" id="ARBA00022840"/>
    </source>
</evidence>
<evidence type="ECO:0000256" key="1">
    <source>
        <dbReference type="ARBA" id="ARBA00004141"/>
    </source>
</evidence>
<evidence type="ECO:0000256" key="9">
    <source>
        <dbReference type="SAM" id="Phobius"/>
    </source>
</evidence>
<feature type="transmembrane region" description="Helical" evidence="9">
    <location>
        <begin position="563"/>
        <end position="583"/>
    </location>
</feature>
<dbReference type="InterPro" id="IPR043926">
    <property type="entry name" value="ABCG_dom"/>
</dbReference>
<dbReference type="OrthoDB" id="66620at2759"/>
<dbReference type="InterPro" id="IPR003439">
    <property type="entry name" value="ABC_transporter-like_ATP-bd"/>
</dbReference>
<comment type="similarity">
    <text evidence="2">Belongs to the ABC transporter superfamily. ABCG family. PDR (TC 3.A.1.205) subfamily.</text>
</comment>
<organism evidence="11 12">
    <name type="scientific">Ectocarpus siliculosus</name>
    <name type="common">Brown alga</name>
    <name type="synonym">Conferva siliculosa</name>
    <dbReference type="NCBI Taxonomy" id="2880"/>
    <lineage>
        <taxon>Eukaryota</taxon>
        <taxon>Sar</taxon>
        <taxon>Stramenopiles</taxon>
        <taxon>Ochrophyta</taxon>
        <taxon>PX clade</taxon>
        <taxon>Phaeophyceae</taxon>
        <taxon>Ectocarpales</taxon>
        <taxon>Ectocarpaceae</taxon>
        <taxon>Ectocarpus</taxon>
    </lineage>
</organism>
<dbReference type="InterPro" id="IPR034003">
    <property type="entry name" value="ABCG_PDR_2"/>
</dbReference>
<dbReference type="SUPFAM" id="SSF52540">
    <property type="entry name" value="P-loop containing nucleoside triphosphate hydrolases"/>
    <property type="match status" value="1"/>
</dbReference>
<dbReference type="Pfam" id="PF00005">
    <property type="entry name" value="ABC_tran"/>
    <property type="match status" value="1"/>
</dbReference>
<proteinExistence type="inferred from homology"/>
<feature type="transmembrane region" description="Helical" evidence="9">
    <location>
        <begin position="451"/>
        <end position="473"/>
    </location>
</feature>
<protein>
    <recommendedName>
        <fullName evidence="10">ABC transporter domain-containing protein</fullName>
    </recommendedName>
</protein>
<evidence type="ECO:0000313" key="12">
    <source>
        <dbReference type="Proteomes" id="UP000002630"/>
    </source>
</evidence>
<dbReference type="GO" id="GO:0005524">
    <property type="term" value="F:ATP binding"/>
    <property type="evidence" value="ECO:0007669"/>
    <property type="project" value="UniProtKB-KW"/>
</dbReference>
<dbReference type="GO" id="GO:0016020">
    <property type="term" value="C:membrane"/>
    <property type="evidence" value="ECO:0007669"/>
    <property type="project" value="UniProtKB-SubCell"/>
</dbReference>
<keyword evidence="7 9" id="KW-1133">Transmembrane helix</keyword>
<evidence type="ECO:0000256" key="8">
    <source>
        <dbReference type="ARBA" id="ARBA00023136"/>
    </source>
</evidence>
<dbReference type="PANTHER" id="PTHR19241">
    <property type="entry name" value="ATP-BINDING CASSETTE TRANSPORTER"/>
    <property type="match status" value="1"/>
</dbReference>
<keyword evidence="4 9" id="KW-0812">Transmembrane</keyword>
<dbReference type="FunFam" id="3.40.50.300:FF:000289">
    <property type="entry name" value="ABC transporter G family member 31"/>
    <property type="match status" value="1"/>
</dbReference>
<dbReference type="EMBL" id="FN649760">
    <property type="protein sequence ID" value="CBJ30625.1"/>
    <property type="molecule type" value="Genomic_DNA"/>
</dbReference>
<dbReference type="AlphaFoldDB" id="D7FQN0"/>
<dbReference type="SMART" id="SM00382">
    <property type="entry name" value="AAA"/>
    <property type="match status" value="1"/>
</dbReference>
<reference evidence="11 12" key="1">
    <citation type="journal article" date="2010" name="Nature">
        <title>The Ectocarpus genome and the independent evolution of multicellularity in brown algae.</title>
        <authorList>
            <person name="Cock J.M."/>
            <person name="Sterck L."/>
            <person name="Rouze P."/>
            <person name="Scornet D."/>
            <person name="Allen A.E."/>
            <person name="Amoutzias G."/>
            <person name="Anthouard V."/>
            <person name="Artiguenave F."/>
            <person name="Aury J.M."/>
            <person name="Badger J.H."/>
            <person name="Beszteri B."/>
            <person name="Billiau K."/>
            <person name="Bonnet E."/>
            <person name="Bothwell J.H."/>
            <person name="Bowler C."/>
            <person name="Boyen C."/>
            <person name="Brownlee C."/>
            <person name="Carrano C.J."/>
            <person name="Charrier B."/>
            <person name="Cho G.Y."/>
            <person name="Coelho S.M."/>
            <person name="Collen J."/>
            <person name="Corre E."/>
            <person name="Da Silva C."/>
            <person name="Delage L."/>
            <person name="Delaroque N."/>
            <person name="Dittami S.M."/>
            <person name="Doulbeau S."/>
            <person name="Elias M."/>
            <person name="Farnham G."/>
            <person name="Gachon C.M."/>
            <person name="Gschloessl B."/>
            <person name="Heesch S."/>
            <person name="Jabbari K."/>
            <person name="Jubin C."/>
            <person name="Kawai H."/>
            <person name="Kimura K."/>
            <person name="Kloareg B."/>
            <person name="Kupper F.C."/>
            <person name="Lang D."/>
            <person name="Le Bail A."/>
            <person name="Leblanc C."/>
            <person name="Lerouge P."/>
            <person name="Lohr M."/>
            <person name="Lopez P.J."/>
            <person name="Martens C."/>
            <person name="Maumus F."/>
            <person name="Michel G."/>
            <person name="Miranda-Saavedra D."/>
            <person name="Morales J."/>
            <person name="Moreau H."/>
            <person name="Motomura T."/>
            <person name="Nagasato C."/>
            <person name="Napoli C.A."/>
            <person name="Nelson D.R."/>
            <person name="Nyvall-Collen P."/>
            <person name="Peters A.F."/>
            <person name="Pommier C."/>
            <person name="Potin P."/>
            <person name="Poulain J."/>
            <person name="Quesneville H."/>
            <person name="Read B."/>
            <person name="Rensing S.A."/>
            <person name="Ritter A."/>
            <person name="Rousvoal S."/>
            <person name="Samanta M."/>
            <person name="Samson G."/>
            <person name="Schroeder D.C."/>
            <person name="Segurens B."/>
            <person name="Strittmatter M."/>
            <person name="Tonon T."/>
            <person name="Tregear J.W."/>
            <person name="Valentin K."/>
            <person name="von Dassow P."/>
            <person name="Yamagishi T."/>
            <person name="Van de Peer Y."/>
            <person name="Wincker P."/>
        </authorList>
    </citation>
    <scope>NUCLEOTIDE SEQUENCE [LARGE SCALE GENOMIC DNA]</scope>
    <source>
        <strain evidence="12">Ec32 / CCAP1310/4</strain>
    </source>
</reference>
<evidence type="ECO:0000313" key="11">
    <source>
        <dbReference type="EMBL" id="CBJ30625.1"/>
    </source>
</evidence>
<dbReference type="GO" id="GO:0140359">
    <property type="term" value="F:ABC-type transporter activity"/>
    <property type="evidence" value="ECO:0007669"/>
    <property type="project" value="InterPro"/>
</dbReference>
<gene>
    <name evidence="11" type="ORF">Esi_0205_0021</name>
</gene>
<dbReference type="GO" id="GO:0016887">
    <property type="term" value="F:ATP hydrolysis activity"/>
    <property type="evidence" value="ECO:0007669"/>
    <property type="project" value="InterPro"/>
</dbReference>
<sequence length="592" mass="65124">MSYSVPHPSGEGELTLLDEISGFCKPGEMTALMGSSGAGKTTLLDVLAGRKTGGTITGDICVNGHPKRQETFIRIAGYVEQQDMHSAVVTVKEALMFSATMRLESSKMDADGCEKFVGGILSVLELEEIADRLIGSEASGGLSLEQRKRTTLGVELAANPSLVLLDEPTSGLDARSAQVVMRAIRKVAATGRAVICTIHQPSTYLFEMFDSLLLLKKGGQTVFFGELGAESSKLISYLLSVPNTPSIRDNVNPATWMLECIGAGTTGKVDPQVYADVYKKSKLKSGTLRELETLMVPPAGSEPLQFSSVYAAPRSLQIKTCIDRAILQYWRNPNYNWSRIMLALVIAIIFGTASIGRDLESEADVGAQTGVIYMSTMFVGSICMQTAIAAGFLERIVFYREKAANMYSSLAYVIGYTVAEVPYIVVITLAFCCIFYFVMGLAATAHQFFFYWMYFMLWVTFMVFNGMMFVFIIPSFSTAGVLAGTLVSMFSVFAGFLISPAKIPGLWLWAYYLNPLHYILEGMVSTQFNGNDRTIETATQGPMTVEEYVDGYFGGEYKYSNRWYDVMALLLFIIAVRAVYMYALGHITHLNR</sequence>
<dbReference type="InterPro" id="IPR013525">
    <property type="entry name" value="ABC2_TM"/>
</dbReference>
<keyword evidence="12" id="KW-1185">Reference proteome</keyword>
<evidence type="ECO:0000259" key="10">
    <source>
        <dbReference type="PROSITE" id="PS50893"/>
    </source>
</evidence>
<dbReference type="Proteomes" id="UP000002630">
    <property type="component" value="Unassembled WGS sequence"/>
</dbReference>
<dbReference type="CDD" id="cd03232">
    <property type="entry name" value="ABCG_PDR_domain2"/>
    <property type="match status" value="1"/>
</dbReference>
<keyword evidence="6" id="KW-0067">ATP-binding</keyword>
<name>D7FQN0_ECTSI</name>
<dbReference type="eggNOG" id="KOG0065">
    <property type="taxonomic scope" value="Eukaryota"/>
</dbReference>
<keyword evidence="5" id="KW-0547">Nucleotide-binding</keyword>
<dbReference type="InParanoid" id="D7FQN0"/>
<dbReference type="PROSITE" id="PS50893">
    <property type="entry name" value="ABC_TRANSPORTER_2"/>
    <property type="match status" value="1"/>
</dbReference>
<accession>D7FQN0</accession>
<feature type="domain" description="ABC transporter" evidence="10">
    <location>
        <begin position="1"/>
        <end position="243"/>
    </location>
</feature>
<keyword evidence="3" id="KW-0813">Transport</keyword>
<evidence type="ECO:0000256" key="2">
    <source>
        <dbReference type="ARBA" id="ARBA00006012"/>
    </source>
</evidence>
<feature type="transmembrane region" description="Helical" evidence="9">
    <location>
        <begin position="413"/>
        <end position="439"/>
    </location>
</feature>
<feature type="transmembrane region" description="Helical" evidence="9">
    <location>
        <begin position="371"/>
        <end position="393"/>
    </location>
</feature>
<dbReference type="Pfam" id="PF01061">
    <property type="entry name" value="ABC2_membrane"/>
    <property type="match status" value="1"/>
</dbReference>